<sequence>MTISPQTRDIEAFKMVAVELSFRRAAERLAIDQSALSRRIRQLEDMLGYQLVRRTTREVSLTSAGEEFYERTRLIASQIEAAVQAGRIAAEGKKGILRVGYMSFSAIDLMPRIVREYTRRYPDVELDLRYIRTQGQKIELSRNNIDLGFMLGPFRHPQIETAQMLEERYVAILPFDHRLSTRSAVTLAEVADCPLVLGNMEQWETFRLMIDDLFHRAGHSVDIRYEASNALGILGLVGHGLGLSIYAEGIMRLQPRNIMTKPISDCDTRISTILAWNRAYKTPALINFVNTAKRIAAESTA</sequence>
<dbReference type="InterPro" id="IPR036388">
    <property type="entry name" value="WH-like_DNA-bd_sf"/>
</dbReference>
<keyword evidence="2" id="KW-0805">Transcription regulation</keyword>
<dbReference type="SUPFAM" id="SSF53850">
    <property type="entry name" value="Periplasmic binding protein-like II"/>
    <property type="match status" value="1"/>
</dbReference>
<proteinExistence type="inferred from homology"/>
<accession>A0A2T7G3B8</accession>
<dbReference type="Pfam" id="PF03466">
    <property type="entry name" value="LysR_substrate"/>
    <property type="match status" value="1"/>
</dbReference>
<keyword evidence="4" id="KW-0804">Transcription</keyword>
<evidence type="ECO:0000256" key="1">
    <source>
        <dbReference type="ARBA" id="ARBA00009437"/>
    </source>
</evidence>
<dbReference type="GO" id="GO:0003700">
    <property type="term" value="F:DNA-binding transcription factor activity"/>
    <property type="evidence" value="ECO:0007669"/>
    <property type="project" value="InterPro"/>
</dbReference>
<dbReference type="GO" id="GO:0032993">
    <property type="term" value="C:protein-DNA complex"/>
    <property type="evidence" value="ECO:0007669"/>
    <property type="project" value="TreeGrafter"/>
</dbReference>
<dbReference type="SUPFAM" id="SSF46785">
    <property type="entry name" value="Winged helix' DNA-binding domain"/>
    <property type="match status" value="1"/>
</dbReference>
<dbReference type="CDD" id="cd08414">
    <property type="entry name" value="PBP2_LTTR_aromatics_like"/>
    <property type="match status" value="1"/>
</dbReference>
<gene>
    <name evidence="6" type="ORF">DC366_16595</name>
</gene>
<keyword evidence="3" id="KW-0238">DNA-binding</keyword>
<dbReference type="PANTHER" id="PTHR30346">
    <property type="entry name" value="TRANSCRIPTIONAL DUAL REGULATOR HCAR-RELATED"/>
    <property type="match status" value="1"/>
</dbReference>
<dbReference type="PROSITE" id="PS50931">
    <property type="entry name" value="HTH_LYSR"/>
    <property type="match status" value="1"/>
</dbReference>
<protein>
    <submittedName>
        <fullName evidence="6">LysR family transcriptional regulator</fullName>
    </submittedName>
</protein>
<dbReference type="RefSeq" id="WP_108693338.1">
    <property type="nucleotide sequence ID" value="NZ_QCYH01000014.1"/>
</dbReference>
<dbReference type="FunFam" id="1.10.10.10:FF:000001">
    <property type="entry name" value="LysR family transcriptional regulator"/>
    <property type="match status" value="1"/>
</dbReference>
<dbReference type="GO" id="GO:0003677">
    <property type="term" value="F:DNA binding"/>
    <property type="evidence" value="ECO:0007669"/>
    <property type="project" value="UniProtKB-KW"/>
</dbReference>
<dbReference type="OrthoDB" id="7639163at2"/>
<dbReference type="InterPro" id="IPR000847">
    <property type="entry name" value="LysR_HTH_N"/>
</dbReference>
<evidence type="ECO:0000313" key="6">
    <source>
        <dbReference type="EMBL" id="PVA08915.1"/>
    </source>
</evidence>
<dbReference type="Gene3D" id="3.40.190.10">
    <property type="entry name" value="Periplasmic binding protein-like II"/>
    <property type="match status" value="2"/>
</dbReference>
<dbReference type="PANTHER" id="PTHR30346:SF0">
    <property type="entry name" value="HCA OPERON TRANSCRIPTIONAL ACTIVATOR HCAR"/>
    <property type="match status" value="1"/>
</dbReference>
<comment type="similarity">
    <text evidence="1">Belongs to the LysR transcriptional regulatory family.</text>
</comment>
<dbReference type="Gene3D" id="1.10.10.10">
    <property type="entry name" value="Winged helix-like DNA-binding domain superfamily/Winged helix DNA-binding domain"/>
    <property type="match status" value="1"/>
</dbReference>
<dbReference type="InterPro" id="IPR036390">
    <property type="entry name" value="WH_DNA-bd_sf"/>
</dbReference>
<comment type="caution">
    <text evidence="6">The sequence shown here is derived from an EMBL/GenBank/DDBJ whole genome shotgun (WGS) entry which is preliminary data.</text>
</comment>
<dbReference type="AlphaFoldDB" id="A0A2T7G3B8"/>
<evidence type="ECO:0000256" key="3">
    <source>
        <dbReference type="ARBA" id="ARBA00023125"/>
    </source>
</evidence>
<dbReference type="Proteomes" id="UP000244446">
    <property type="component" value="Unassembled WGS sequence"/>
</dbReference>
<dbReference type="InterPro" id="IPR005119">
    <property type="entry name" value="LysR_subst-bd"/>
</dbReference>
<evidence type="ECO:0000256" key="2">
    <source>
        <dbReference type="ARBA" id="ARBA00023015"/>
    </source>
</evidence>
<evidence type="ECO:0000259" key="5">
    <source>
        <dbReference type="PROSITE" id="PS50931"/>
    </source>
</evidence>
<evidence type="ECO:0000313" key="7">
    <source>
        <dbReference type="Proteomes" id="UP000244446"/>
    </source>
</evidence>
<reference evidence="6 7" key="1">
    <citation type="submission" date="2018-04" db="EMBL/GenBank/DDBJ databases">
        <title>Pelagivirga bohaiensis gen. nov., sp. nov., a bacterium isolated from the Bohai Sea.</title>
        <authorList>
            <person name="Ji X."/>
        </authorList>
    </citation>
    <scope>NUCLEOTIDE SEQUENCE [LARGE SCALE GENOMIC DNA]</scope>
    <source>
        <strain evidence="6 7">BH-SD19</strain>
    </source>
</reference>
<name>A0A2T7G3B8_9RHOB</name>
<dbReference type="EMBL" id="QCYH01000014">
    <property type="protein sequence ID" value="PVA08915.1"/>
    <property type="molecule type" value="Genomic_DNA"/>
</dbReference>
<keyword evidence="7" id="KW-1185">Reference proteome</keyword>
<dbReference type="Pfam" id="PF00126">
    <property type="entry name" value="HTH_1"/>
    <property type="match status" value="1"/>
</dbReference>
<dbReference type="PRINTS" id="PR00039">
    <property type="entry name" value="HTHLYSR"/>
</dbReference>
<feature type="domain" description="HTH lysR-type" evidence="5">
    <location>
        <begin position="5"/>
        <end position="62"/>
    </location>
</feature>
<organism evidence="6 7">
    <name type="scientific">Pelagivirga sediminicola</name>
    <dbReference type="NCBI Taxonomy" id="2170575"/>
    <lineage>
        <taxon>Bacteria</taxon>
        <taxon>Pseudomonadati</taxon>
        <taxon>Pseudomonadota</taxon>
        <taxon>Alphaproteobacteria</taxon>
        <taxon>Rhodobacterales</taxon>
        <taxon>Paracoccaceae</taxon>
        <taxon>Pelagivirga</taxon>
    </lineage>
</organism>
<evidence type="ECO:0000256" key="4">
    <source>
        <dbReference type="ARBA" id="ARBA00023163"/>
    </source>
</evidence>